<dbReference type="Gene3D" id="3.40.190.10">
    <property type="entry name" value="Periplasmic binding protein-like II"/>
    <property type="match status" value="2"/>
</dbReference>
<dbReference type="InterPro" id="IPR001638">
    <property type="entry name" value="Solute-binding_3/MltF_N"/>
</dbReference>
<comment type="caution">
    <text evidence="3">The sequence shown here is derived from an EMBL/GenBank/DDBJ whole genome shotgun (WGS) entry which is preliminary data.</text>
</comment>
<keyword evidence="4" id="KW-1185">Reference proteome</keyword>
<reference evidence="4" key="1">
    <citation type="submission" date="2017-05" db="EMBL/GenBank/DDBJ databases">
        <title>Complete and WGS of Bordetella genogroups.</title>
        <authorList>
            <person name="Spilker T."/>
            <person name="Lipuma J."/>
        </authorList>
    </citation>
    <scope>NUCLEOTIDE SEQUENCE [LARGE SCALE GENOMIC DNA]</scope>
    <source>
        <strain evidence="4">AU8856</strain>
    </source>
</reference>
<dbReference type="PANTHER" id="PTHR35936:SF17">
    <property type="entry name" value="ARGININE-BINDING EXTRACELLULAR PROTEIN ARTP"/>
    <property type="match status" value="1"/>
</dbReference>
<dbReference type="AlphaFoldDB" id="A0A261UFA3"/>
<dbReference type="PANTHER" id="PTHR35936">
    <property type="entry name" value="MEMBRANE-BOUND LYTIC MUREIN TRANSGLYCOSYLASE F"/>
    <property type="match status" value="1"/>
</dbReference>
<accession>A0A261UFA3</accession>
<gene>
    <name evidence="3" type="ORF">CAL28_14555</name>
</gene>
<dbReference type="OrthoDB" id="571173at2"/>
<feature type="domain" description="Solute-binding protein family 3/N-terminal" evidence="2">
    <location>
        <begin position="65"/>
        <end position="286"/>
    </location>
</feature>
<evidence type="ECO:0000313" key="3">
    <source>
        <dbReference type="EMBL" id="OZI60618.1"/>
    </source>
</evidence>
<evidence type="ECO:0000256" key="1">
    <source>
        <dbReference type="ARBA" id="ARBA00022729"/>
    </source>
</evidence>
<protein>
    <recommendedName>
        <fullName evidence="2">Solute-binding protein family 3/N-terminal domain-containing protein</fullName>
    </recommendedName>
</protein>
<proteinExistence type="predicted"/>
<evidence type="ECO:0000313" key="4">
    <source>
        <dbReference type="Proteomes" id="UP000215767"/>
    </source>
</evidence>
<dbReference type="SMART" id="SM00062">
    <property type="entry name" value="PBPb"/>
    <property type="match status" value="1"/>
</dbReference>
<organism evidence="3 4">
    <name type="scientific">Bordetella genomosp. 11</name>
    <dbReference type="NCBI Taxonomy" id="1416808"/>
    <lineage>
        <taxon>Bacteria</taxon>
        <taxon>Pseudomonadati</taxon>
        <taxon>Pseudomonadota</taxon>
        <taxon>Betaproteobacteria</taxon>
        <taxon>Burkholderiales</taxon>
        <taxon>Alcaligenaceae</taxon>
        <taxon>Bordetella</taxon>
    </lineage>
</organism>
<dbReference type="SUPFAM" id="SSF53850">
    <property type="entry name" value="Periplasmic binding protein-like II"/>
    <property type="match status" value="1"/>
</dbReference>
<name>A0A261UFA3_9BORD</name>
<keyword evidence="1" id="KW-0732">Signal</keyword>
<evidence type="ECO:0000259" key="2">
    <source>
        <dbReference type="SMART" id="SM00062"/>
    </source>
</evidence>
<dbReference type="EMBL" id="NEVS01000004">
    <property type="protein sequence ID" value="OZI60618.1"/>
    <property type="molecule type" value="Genomic_DNA"/>
</dbReference>
<dbReference type="Pfam" id="PF00497">
    <property type="entry name" value="SBP_bac_3"/>
    <property type="match status" value="1"/>
</dbReference>
<dbReference type="Proteomes" id="UP000215767">
    <property type="component" value="Unassembled WGS sequence"/>
</dbReference>
<sequence length="290" mass="31224">MAIPVELQKKGNPVFTRRYATVAALVVLAALQGCSSFDSTQEAYNAAWKNQKAGLIKQVLAPSGSLRVAVYRGSPTSFVQPDPKQPPRGVGYQLGEAFAKQLGVPFDPKVYPNNAEALHAVAMGQADFTFTNATPGRTREMDFSPPVMDVEKSVLVLANSRLRILDDLNKTGVRIGVSAGSSSATELKSLYPRAVYVPVDTLAHAVEMLRANRIDGFATNNAILFEMSDKLPGSRLLPGHWGVEHFAIGVPFGRAAAQDWVTDFVKNALAHGEVQAAIRRANVRGIVQAP</sequence>